<dbReference type="KEGG" id="moz:MoryE10_13160"/>
<protein>
    <submittedName>
        <fullName evidence="2">Uncharacterized protein</fullName>
    </submittedName>
</protein>
<dbReference type="EMBL" id="AP019782">
    <property type="protein sequence ID" value="BBL70710.1"/>
    <property type="molecule type" value="Genomic_DNA"/>
</dbReference>
<name>A0A8D5AM23_9GAMM</name>
<dbReference type="Pfam" id="PF19265">
    <property type="entry name" value="DUF5908"/>
    <property type="match status" value="1"/>
</dbReference>
<reference evidence="2" key="1">
    <citation type="submission" date="2019-06" db="EMBL/GenBank/DDBJ databases">
        <title>Complete genome sequence of Methylogaea oryzae strain JCM16910.</title>
        <authorList>
            <person name="Asakawa S."/>
        </authorList>
    </citation>
    <scope>NUCLEOTIDE SEQUENCE</scope>
    <source>
        <strain evidence="2">E10</strain>
    </source>
</reference>
<sequence>MPVEIRELVIRAVVAEPSEGSPPSPSEREPEPALDQSAVVQECVKQVLKILRRDRER</sequence>
<evidence type="ECO:0000313" key="3">
    <source>
        <dbReference type="Proteomes" id="UP000824988"/>
    </source>
</evidence>
<feature type="region of interest" description="Disordered" evidence="1">
    <location>
        <begin position="14"/>
        <end position="37"/>
    </location>
</feature>
<dbReference type="InterPro" id="IPR045459">
    <property type="entry name" value="DUF5908"/>
</dbReference>
<dbReference type="Proteomes" id="UP000824988">
    <property type="component" value="Chromosome"/>
</dbReference>
<dbReference type="AlphaFoldDB" id="A0A8D5AM23"/>
<gene>
    <name evidence="2" type="ORF">MoryE10_13160</name>
</gene>
<organism evidence="2 3">
    <name type="scientific">Methylogaea oryzae</name>
    <dbReference type="NCBI Taxonomy" id="1295382"/>
    <lineage>
        <taxon>Bacteria</taxon>
        <taxon>Pseudomonadati</taxon>
        <taxon>Pseudomonadota</taxon>
        <taxon>Gammaproteobacteria</taxon>
        <taxon>Methylococcales</taxon>
        <taxon>Methylococcaceae</taxon>
        <taxon>Methylogaea</taxon>
    </lineage>
</organism>
<evidence type="ECO:0000313" key="2">
    <source>
        <dbReference type="EMBL" id="BBL70710.1"/>
    </source>
</evidence>
<proteinExistence type="predicted"/>
<evidence type="ECO:0000256" key="1">
    <source>
        <dbReference type="SAM" id="MobiDB-lite"/>
    </source>
</evidence>
<accession>A0A8D5AM23</accession>
<keyword evidence="3" id="KW-1185">Reference proteome</keyword>